<dbReference type="OrthoDB" id="3364141at2759"/>
<organism evidence="2 3">
    <name type="scientific">Boletus reticuloceps</name>
    <dbReference type="NCBI Taxonomy" id="495285"/>
    <lineage>
        <taxon>Eukaryota</taxon>
        <taxon>Fungi</taxon>
        <taxon>Dikarya</taxon>
        <taxon>Basidiomycota</taxon>
        <taxon>Agaricomycotina</taxon>
        <taxon>Agaricomycetes</taxon>
        <taxon>Agaricomycetidae</taxon>
        <taxon>Boletales</taxon>
        <taxon>Boletineae</taxon>
        <taxon>Boletaceae</taxon>
        <taxon>Boletoideae</taxon>
        <taxon>Boletus</taxon>
    </lineage>
</organism>
<comment type="caution">
    <text evidence="2">The sequence shown here is derived from an EMBL/GenBank/DDBJ whole genome shotgun (WGS) entry which is preliminary data.</text>
</comment>
<dbReference type="Proteomes" id="UP000683000">
    <property type="component" value="Unassembled WGS sequence"/>
</dbReference>
<evidence type="ECO:0000256" key="1">
    <source>
        <dbReference type="SAM" id="MobiDB-lite"/>
    </source>
</evidence>
<accession>A0A8I2YIE0</accession>
<evidence type="ECO:0000313" key="2">
    <source>
        <dbReference type="EMBL" id="KAG6372357.1"/>
    </source>
</evidence>
<sequence length="212" mass="23624">MTMWAQPIRHPWFNPPTMKRKLFADDDDASFSSEVSPAPFSLSRRKRVRYNSLECTLAHMTLGNALSTTTEDVDMWPKISPPCPQETLNVILPSSVEEPGTLPASQPVDMEVEPTLVITDDSDVKSDGWESIASGQLDIKEVQISPAVLECLRRQSRRPPAPIHLPPPTSQALVLYRTPRPPSPKPVEQVHEDREGKSIPTSIHGDDVMEVE</sequence>
<keyword evidence="3" id="KW-1185">Reference proteome</keyword>
<feature type="region of interest" description="Disordered" evidence="1">
    <location>
        <begin position="175"/>
        <end position="212"/>
    </location>
</feature>
<reference evidence="2" key="1">
    <citation type="submission" date="2021-03" db="EMBL/GenBank/DDBJ databases">
        <title>Evolutionary innovations through gain and loss of genes in the ectomycorrhizal Boletales.</title>
        <authorList>
            <person name="Wu G."/>
            <person name="Miyauchi S."/>
            <person name="Morin E."/>
            <person name="Yang Z.-L."/>
            <person name="Xu J."/>
            <person name="Martin F.M."/>
        </authorList>
    </citation>
    <scope>NUCLEOTIDE SEQUENCE</scope>
    <source>
        <strain evidence="2">BR01</strain>
    </source>
</reference>
<feature type="compositionally biased region" description="Basic and acidic residues" evidence="1">
    <location>
        <begin position="188"/>
        <end position="197"/>
    </location>
</feature>
<name>A0A8I2YIE0_9AGAM</name>
<proteinExistence type="predicted"/>
<dbReference type="EMBL" id="JAGFBS010000028">
    <property type="protein sequence ID" value="KAG6372357.1"/>
    <property type="molecule type" value="Genomic_DNA"/>
</dbReference>
<gene>
    <name evidence="2" type="ORF">JVT61DRAFT_7797</name>
</gene>
<protein>
    <submittedName>
        <fullName evidence="2">Uncharacterized protein</fullName>
    </submittedName>
</protein>
<dbReference type="AlphaFoldDB" id="A0A8I2YIE0"/>
<evidence type="ECO:0000313" key="3">
    <source>
        <dbReference type="Proteomes" id="UP000683000"/>
    </source>
</evidence>